<name>A0ABS5XQC5_9MICO</name>
<evidence type="ECO:0000313" key="2">
    <source>
        <dbReference type="Proteomes" id="UP000740605"/>
    </source>
</evidence>
<organism evidence="1 2">
    <name type="scientific">Microbacterium flavum</name>
    <dbReference type="NCBI Taxonomy" id="415216"/>
    <lineage>
        <taxon>Bacteria</taxon>
        <taxon>Bacillati</taxon>
        <taxon>Actinomycetota</taxon>
        <taxon>Actinomycetes</taxon>
        <taxon>Micrococcales</taxon>
        <taxon>Microbacteriaceae</taxon>
        <taxon>Microbacterium</taxon>
    </lineage>
</organism>
<sequence length="115" mass="12441">MPYRSKATVQSWVDEYLTTHTEDAVVVTVLEKDFTPGPESGMVVVSLRNASTVTYIQAVVDDSGPHWVVTFEPRAEGFDLDAPGVARLASDLGAIARMCAYLQERTLAAVAELAP</sequence>
<keyword evidence="2" id="KW-1185">Reference proteome</keyword>
<protein>
    <submittedName>
        <fullName evidence="1">Protein-L-isoaspartate carboxylmethyltransferase</fullName>
    </submittedName>
</protein>
<dbReference type="EMBL" id="JAFLHG010000001">
    <property type="protein sequence ID" value="MBT8796733.1"/>
    <property type="molecule type" value="Genomic_DNA"/>
</dbReference>
<comment type="caution">
    <text evidence="1">The sequence shown here is derived from an EMBL/GenBank/DDBJ whole genome shotgun (WGS) entry which is preliminary data.</text>
</comment>
<evidence type="ECO:0000313" key="1">
    <source>
        <dbReference type="EMBL" id="MBT8796733.1"/>
    </source>
</evidence>
<reference evidence="1 2" key="1">
    <citation type="submission" date="2021-03" db="EMBL/GenBank/DDBJ databases">
        <title>Microbacterium pauli sp. nov., isolated from microfiltered milk.</title>
        <authorList>
            <person name="Bellassi P."/>
            <person name="Fontana A."/>
            <person name="Callegari M.L."/>
            <person name="Lorenzo M."/>
            <person name="Cappa F."/>
        </authorList>
    </citation>
    <scope>NUCLEOTIDE SEQUENCE [LARGE SCALE GENOMIC DNA]</scope>
    <source>
        <strain evidence="1 2">DSM 18909</strain>
    </source>
</reference>
<dbReference type="Proteomes" id="UP000740605">
    <property type="component" value="Unassembled WGS sequence"/>
</dbReference>
<accession>A0ABS5XQC5</accession>
<gene>
    <name evidence="1" type="ORF">J0P97_01410</name>
</gene>
<proteinExistence type="predicted"/>